<evidence type="ECO:0000256" key="1">
    <source>
        <dbReference type="SAM" id="MobiDB-lite"/>
    </source>
</evidence>
<proteinExistence type="predicted"/>
<sequence length="185" mass="19035">MKMARLGRPVMTTGVLVLLGMALGGCASTCGRGPDAGGPPPRSAERPMPPPDRLDPAFREALQACAQEQGMALPAPGEGPPPRDGARPDRARMDACLEAKGFEHPPGPPPDVGMRRGPGGPGLPPPDPAAAAAFRACAAEQGVRLPEPGAAPAVDDKPAAGQLDHDKLHACMEAKGFRRPDRDTP</sequence>
<name>A0A919KGV4_9XANT</name>
<feature type="compositionally biased region" description="Pro residues" evidence="1">
    <location>
        <begin position="37"/>
        <end position="51"/>
    </location>
</feature>
<gene>
    <name evidence="2" type="ORF">GCM10009090_03060</name>
</gene>
<dbReference type="EMBL" id="BNBA01000002">
    <property type="protein sequence ID" value="GHH47115.1"/>
    <property type="molecule type" value="Genomic_DNA"/>
</dbReference>
<keyword evidence="3" id="KW-1185">Reference proteome</keyword>
<dbReference type="Proteomes" id="UP000623958">
    <property type="component" value="Unassembled WGS sequence"/>
</dbReference>
<feature type="compositionally biased region" description="Basic and acidic residues" evidence="1">
    <location>
        <begin position="84"/>
        <end position="103"/>
    </location>
</feature>
<accession>A0A919KGV4</accession>
<reference evidence="2" key="2">
    <citation type="submission" date="2020-09" db="EMBL/GenBank/DDBJ databases">
        <authorList>
            <person name="Sun Q."/>
            <person name="Ohkuma M."/>
        </authorList>
    </citation>
    <scope>NUCLEOTIDE SEQUENCE</scope>
    <source>
        <strain evidence="2">JCM 13306</strain>
    </source>
</reference>
<organism evidence="2 3">
    <name type="scientific">Xanthomonas boreopolis</name>
    <dbReference type="NCBI Taxonomy" id="86183"/>
    <lineage>
        <taxon>Bacteria</taxon>
        <taxon>Pseudomonadati</taxon>
        <taxon>Pseudomonadota</taxon>
        <taxon>Gammaproteobacteria</taxon>
        <taxon>Lysobacterales</taxon>
        <taxon>Lysobacteraceae</taxon>
        <taxon>Xanthomonas</taxon>
    </lineage>
</organism>
<protein>
    <submittedName>
        <fullName evidence="2">Uncharacterized protein</fullName>
    </submittedName>
</protein>
<feature type="region of interest" description="Disordered" evidence="1">
    <location>
        <begin position="30"/>
        <end position="56"/>
    </location>
</feature>
<comment type="caution">
    <text evidence="2">The sequence shown here is derived from an EMBL/GenBank/DDBJ whole genome shotgun (WGS) entry which is preliminary data.</text>
</comment>
<dbReference type="PROSITE" id="PS51257">
    <property type="entry name" value="PROKAR_LIPOPROTEIN"/>
    <property type="match status" value="1"/>
</dbReference>
<feature type="region of interest" description="Disordered" evidence="1">
    <location>
        <begin position="68"/>
        <end position="129"/>
    </location>
</feature>
<feature type="region of interest" description="Disordered" evidence="1">
    <location>
        <begin position="143"/>
        <end position="168"/>
    </location>
</feature>
<evidence type="ECO:0000313" key="3">
    <source>
        <dbReference type="Proteomes" id="UP000623958"/>
    </source>
</evidence>
<feature type="compositionally biased region" description="Basic and acidic residues" evidence="1">
    <location>
        <begin position="154"/>
        <end position="168"/>
    </location>
</feature>
<reference evidence="2" key="1">
    <citation type="journal article" date="2014" name="Int. J. Syst. Evol. Microbiol.">
        <title>Complete genome sequence of Corynebacterium casei LMG S-19264T (=DSM 44701T), isolated from a smear-ripened cheese.</title>
        <authorList>
            <consortium name="US DOE Joint Genome Institute (JGI-PGF)"/>
            <person name="Walter F."/>
            <person name="Albersmeier A."/>
            <person name="Kalinowski J."/>
            <person name="Ruckert C."/>
        </authorList>
    </citation>
    <scope>NUCLEOTIDE SEQUENCE</scope>
    <source>
        <strain evidence="2">JCM 13306</strain>
    </source>
</reference>
<dbReference type="AlphaFoldDB" id="A0A919KGV4"/>
<evidence type="ECO:0000313" key="2">
    <source>
        <dbReference type="EMBL" id="GHH47115.1"/>
    </source>
</evidence>